<evidence type="ECO:0000256" key="1">
    <source>
        <dbReference type="SAM" id="Phobius"/>
    </source>
</evidence>
<feature type="transmembrane region" description="Helical" evidence="1">
    <location>
        <begin position="229"/>
        <end position="250"/>
    </location>
</feature>
<proteinExistence type="predicted"/>
<keyword evidence="1" id="KW-1133">Transmembrane helix</keyword>
<evidence type="ECO:0000313" key="4">
    <source>
        <dbReference type="Proteomes" id="UP000318349"/>
    </source>
</evidence>
<feature type="transmembrane region" description="Helical" evidence="1">
    <location>
        <begin position="7"/>
        <end position="25"/>
    </location>
</feature>
<feature type="transmembrane region" description="Helical" evidence="1">
    <location>
        <begin position="70"/>
        <end position="89"/>
    </location>
</feature>
<keyword evidence="1" id="KW-0472">Membrane</keyword>
<dbReference type="InterPro" id="IPR037185">
    <property type="entry name" value="EmrE-like"/>
</dbReference>
<feature type="transmembrane region" description="Helical" evidence="1">
    <location>
        <begin position="156"/>
        <end position="175"/>
    </location>
</feature>
<name>A0A557RBV3_9RHOO</name>
<evidence type="ECO:0000313" key="3">
    <source>
        <dbReference type="EMBL" id="TVO78845.1"/>
    </source>
</evidence>
<feature type="transmembrane region" description="Helical" evidence="1">
    <location>
        <begin position="125"/>
        <end position="144"/>
    </location>
</feature>
<evidence type="ECO:0000259" key="2">
    <source>
        <dbReference type="Pfam" id="PF00892"/>
    </source>
</evidence>
<dbReference type="Pfam" id="PF00892">
    <property type="entry name" value="EamA"/>
    <property type="match status" value="1"/>
</dbReference>
<feature type="transmembrane region" description="Helical" evidence="1">
    <location>
        <begin position="95"/>
        <end position="113"/>
    </location>
</feature>
<feature type="transmembrane region" description="Helical" evidence="1">
    <location>
        <begin position="288"/>
        <end position="308"/>
    </location>
</feature>
<reference evidence="3 4" key="1">
    <citation type="submission" date="2019-07" db="EMBL/GenBank/DDBJ databases">
        <title>The pathways for chlorine oxyanion respiration interact through the shared metabolite chlorate.</title>
        <authorList>
            <person name="Barnum T.P."/>
            <person name="Cheng Y."/>
            <person name="Hill K.A."/>
            <person name="Lucas L.N."/>
            <person name="Carlson H.K."/>
            <person name="Coates J.D."/>
        </authorList>
    </citation>
    <scope>NUCLEOTIDE SEQUENCE [LARGE SCALE GENOMIC DNA]</scope>
    <source>
        <strain evidence="3 4">SFB-1</strain>
    </source>
</reference>
<keyword evidence="1" id="KW-0812">Transmembrane</keyword>
<dbReference type="AlphaFoldDB" id="A0A557RBV3"/>
<feature type="transmembrane region" description="Helical" evidence="1">
    <location>
        <begin position="262"/>
        <end position="282"/>
    </location>
</feature>
<feature type="domain" description="EamA" evidence="2">
    <location>
        <begin position="3"/>
        <end position="110"/>
    </location>
</feature>
<dbReference type="SUPFAM" id="SSF103481">
    <property type="entry name" value="Multidrug resistance efflux transporter EmrE"/>
    <property type="match status" value="1"/>
</dbReference>
<comment type="caution">
    <text evidence="3">The sequence shown here is derived from an EMBL/GenBank/DDBJ whole genome shotgun (WGS) entry which is preliminary data.</text>
</comment>
<organism evidence="3 4">
    <name type="scientific">Denitromonas halophila</name>
    <dbReference type="NCBI Taxonomy" id="1629404"/>
    <lineage>
        <taxon>Bacteria</taxon>
        <taxon>Pseudomonadati</taxon>
        <taxon>Pseudomonadota</taxon>
        <taxon>Betaproteobacteria</taxon>
        <taxon>Rhodocyclales</taxon>
        <taxon>Zoogloeaceae</taxon>
        <taxon>Denitromonas</taxon>
    </lineage>
</organism>
<dbReference type="InterPro" id="IPR000620">
    <property type="entry name" value="EamA_dom"/>
</dbReference>
<accession>A0A557RBV3</accession>
<dbReference type="EMBL" id="VMNI01000004">
    <property type="protein sequence ID" value="TVO78845.1"/>
    <property type="molecule type" value="Genomic_DNA"/>
</dbReference>
<feature type="transmembrane region" description="Helical" evidence="1">
    <location>
        <begin position="196"/>
        <end position="217"/>
    </location>
</feature>
<protein>
    <submittedName>
        <fullName evidence="3">DMT family transporter</fullName>
    </submittedName>
</protein>
<gene>
    <name evidence="3" type="ORF">FHP89_04090</name>
</gene>
<feature type="transmembrane region" description="Helical" evidence="1">
    <location>
        <begin position="31"/>
        <end position="49"/>
    </location>
</feature>
<dbReference type="GO" id="GO:0016020">
    <property type="term" value="C:membrane"/>
    <property type="evidence" value="ECO:0007669"/>
    <property type="project" value="InterPro"/>
</dbReference>
<sequence>MLAGLSAALGAGLLWGLVFIVPLMLPDYSGVMLAAGRYIAFGVLALFLARADRAALKRLTRADWIDAAKLALIGNVIYFAALASAIQLAGVTVPTMIIGTLPVAIAITAKLTSQDAADHGLPWRRLLLPLTVILAGLMLVHAQTDDAGDIAHDARYWSGLAAAVVALVCWTWYPLNNSYWLRRQPTGLARAWATAQGLMTLPLALLALAGIALWQWTSTGTVDIAGPRPGVFIALMLLTGLLASWLGTLLWNRASHLLPPGLAGQLIVFETLAALAYGFVWYERWPSLAEMGGIALLLTGVILAVQAFRRRPAAVAQALGN</sequence>
<dbReference type="Proteomes" id="UP000318349">
    <property type="component" value="Unassembled WGS sequence"/>
</dbReference>